<evidence type="ECO:0000313" key="2">
    <source>
        <dbReference type="EMBL" id="KKM79841.1"/>
    </source>
</evidence>
<dbReference type="EMBL" id="LAZR01008278">
    <property type="protein sequence ID" value="KKM79841.1"/>
    <property type="molecule type" value="Genomic_DNA"/>
</dbReference>
<gene>
    <name evidence="2" type="ORF">LCGC14_1345850</name>
</gene>
<feature type="domain" description="PIN" evidence="1">
    <location>
        <begin position="4"/>
        <end position="116"/>
    </location>
</feature>
<dbReference type="AlphaFoldDB" id="A0A0F9KYG5"/>
<dbReference type="Pfam" id="PF10130">
    <property type="entry name" value="PIN_2"/>
    <property type="match status" value="1"/>
</dbReference>
<name>A0A0F9KYG5_9ZZZZ</name>
<reference evidence="2" key="1">
    <citation type="journal article" date="2015" name="Nature">
        <title>Complex archaea that bridge the gap between prokaryotes and eukaryotes.</title>
        <authorList>
            <person name="Spang A."/>
            <person name="Saw J.H."/>
            <person name="Jorgensen S.L."/>
            <person name="Zaremba-Niedzwiedzka K."/>
            <person name="Martijn J."/>
            <person name="Lind A.E."/>
            <person name="van Eijk R."/>
            <person name="Schleper C."/>
            <person name="Guy L."/>
            <person name="Ettema T.J."/>
        </authorList>
    </citation>
    <scope>NUCLEOTIDE SEQUENCE</scope>
</reference>
<dbReference type="SUPFAM" id="SSF88723">
    <property type="entry name" value="PIN domain-like"/>
    <property type="match status" value="1"/>
</dbReference>
<dbReference type="Gene3D" id="3.40.50.1010">
    <property type="entry name" value="5'-nuclease"/>
    <property type="match status" value="1"/>
</dbReference>
<evidence type="ECO:0000259" key="1">
    <source>
        <dbReference type="Pfam" id="PF10130"/>
    </source>
</evidence>
<organism evidence="2">
    <name type="scientific">marine sediment metagenome</name>
    <dbReference type="NCBI Taxonomy" id="412755"/>
    <lineage>
        <taxon>unclassified sequences</taxon>
        <taxon>metagenomes</taxon>
        <taxon>ecological metagenomes</taxon>
    </lineage>
</organism>
<sequence length="137" mass="15949">MRLVVDANILFAALIKESLTAELIISDNLILFAPEFLFDEFAKYEQYLREKTKRSNIEFAQYLNILNEKIKIIPHKVIMPFIKKAEIISPDPNDLVYLACALATNSKIWSNDKKLKEEQEEIEVITTEELVKKFKIT</sequence>
<accession>A0A0F9KYG5</accession>
<protein>
    <recommendedName>
        <fullName evidence="1">PIN domain-containing protein</fullName>
    </recommendedName>
</protein>
<dbReference type="InterPro" id="IPR029060">
    <property type="entry name" value="PIN-like_dom_sf"/>
</dbReference>
<proteinExistence type="predicted"/>
<dbReference type="InterPro" id="IPR002716">
    <property type="entry name" value="PIN_dom"/>
</dbReference>
<comment type="caution">
    <text evidence="2">The sequence shown here is derived from an EMBL/GenBank/DDBJ whole genome shotgun (WGS) entry which is preliminary data.</text>
</comment>